<dbReference type="KEGG" id="sphi:TS85_16695"/>
<dbReference type="InterPro" id="IPR009875">
    <property type="entry name" value="PilZ_domain"/>
</dbReference>
<gene>
    <name evidence="2" type="ORF">TS85_16695</name>
</gene>
<organism evidence="2 3">
    <name type="scientific">Sphingomonas hengshuiensis</name>
    <dbReference type="NCBI Taxonomy" id="1609977"/>
    <lineage>
        <taxon>Bacteria</taxon>
        <taxon>Pseudomonadati</taxon>
        <taxon>Pseudomonadota</taxon>
        <taxon>Alphaproteobacteria</taxon>
        <taxon>Sphingomonadales</taxon>
        <taxon>Sphingomonadaceae</taxon>
        <taxon>Sphingomonas</taxon>
    </lineage>
</organism>
<dbReference type="Pfam" id="PF07238">
    <property type="entry name" value="PilZ"/>
    <property type="match status" value="2"/>
</dbReference>
<dbReference type="EMBL" id="CP010836">
    <property type="protein sequence ID" value="AJP73081.1"/>
    <property type="molecule type" value="Genomic_DNA"/>
</dbReference>
<feature type="domain" description="PilZ" evidence="1">
    <location>
        <begin position="174"/>
        <end position="243"/>
    </location>
</feature>
<accession>A0A7U4JA77</accession>
<protein>
    <recommendedName>
        <fullName evidence="1">PilZ domain-containing protein</fullName>
    </recommendedName>
</protein>
<sequence>MNPEPSATDVEPEDPIAWLRECLIAAFPIPGASTPLSATLQTACARLAQVQAPRAVPQKLVPVPARAPQTASERRADQRSKLTVFRSAILHWDGIQGLCLIRNLSPGGMMAKVGTAIPVETRVVVEMRSGHMLAGRVAWTHEGRIGVQFDARIDVGEVLNGPHKVASHWVQRMPRVTLPCDASLVVGSTREAVQLLDVSQGGAKVEAQRLRPGDDVTIGVGGMAPRTGAVVWTRNGRAGIAFHAAIPFDTLAQWALERQTAMCVPA</sequence>
<dbReference type="SUPFAM" id="SSF141371">
    <property type="entry name" value="PilZ domain-like"/>
    <property type="match status" value="2"/>
</dbReference>
<proteinExistence type="predicted"/>
<name>A0A7U4JA77_9SPHN</name>
<feature type="domain" description="PilZ" evidence="1">
    <location>
        <begin position="73"/>
        <end position="155"/>
    </location>
</feature>
<dbReference type="GO" id="GO:0035438">
    <property type="term" value="F:cyclic-di-GMP binding"/>
    <property type="evidence" value="ECO:0007669"/>
    <property type="project" value="InterPro"/>
</dbReference>
<reference evidence="2 3" key="1">
    <citation type="journal article" date="2015" name="Int. J. Syst. Evol. Microbiol.">
        <title>Sphingomonas hengshuiensis sp. nov., isolated from lake wetland.</title>
        <authorList>
            <person name="Wei S."/>
            <person name="Wang T."/>
            <person name="Liu H."/>
            <person name="Zhang C."/>
            <person name="Guo J."/>
            <person name="Wang Q."/>
            <person name="Liang K."/>
            <person name="Zhang Z."/>
        </authorList>
    </citation>
    <scope>NUCLEOTIDE SEQUENCE [LARGE SCALE GENOMIC DNA]</scope>
    <source>
        <strain evidence="2 3">WHSC-8</strain>
    </source>
</reference>
<evidence type="ECO:0000259" key="1">
    <source>
        <dbReference type="Pfam" id="PF07238"/>
    </source>
</evidence>
<reference evidence="2 3" key="2">
    <citation type="submission" date="2015-02" db="EMBL/GenBank/DDBJ databases">
        <title>The complete genome of Sphingomonas hengshuiensis sp. WHSC-8 isolated from soil of Hengshui Lake.</title>
        <authorList>
            <person name="Wei S."/>
            <person name="Guo J."/>
            <person name="Su C."/>
            <person name="Wu R."/>
            <person name="Zhang Z."/>
            <person name="Liang K."/>
            <person name="Li H."/>
            <person name="Wang T."/>
            <person name="Liu H."/>
            <person name="Zhang C."/>
            <person name="Li Z."/>
            <person name="Wang Q."/>
            <person name="Meng J."/>
        </authorList>
    </citation>
    <scope>NUCLEOTIDE SEQUENCE [LARGE SCALE GENOMIC DNA]</scope>
    <source>
        <strain evidence="2 3">WHSC-8</strain>
    </source>
</reference>
<dbReference type="AlphaFoldDB" id="A0A7U4JA77"/>
<dbReference type="Proteomes" id="UP000032300">
    <property type="component" value="Chromosome"/>
</dbReference>
<evidence type="ECO:0000313" key="3">
    <source>
        <dbReference type="Proteomes" id="UP000032300"/>
    </source>
</evidence>
<keyword evidence="3" id="KW-1185">Reference proteome</keyword>
<evidence type="ECO:0000313" key="2">
    <source>
        <dbReference type="EMBL" id="AJP73081.1"/>
    </source>
</evidence>